<dbReference type="Gene3D" id="3.30.1870.10">
    <property type="entry name" value="EreA-like, domain 2"/>
    <property type="match status" value="1"/>
</dbReference>
<dbReference type="GO" id="GO:0046677">
    <property type="term" value="P:response to antibiotic"/>
    <property type="evidence" value="ECO:0007669"/>
    <property type="project" value="InterPro"/>
</dbReference>
<evidence type="ECO:0000313" key="3">
    <source>
        <dbReference type="EMBL" id="VYS92162.1"/>
    </source>
</evidence>
<keyword evidence="1" id="KW-0175">Coiled coil</keyword>
<proteinExistence type="predicted"/>
<keyword evidence="2" id="KW-0812">Transmembrane</keyword>
<dbReference type="PANTHER" id="PTHR31299">
    <property type="entry name" value="ESTERASE, PUTATIVE (AFU_ORTHOLOGUE AFUA_1G05850)-RELATED"/>
    <property type="match status" value="1"/>
</dbReference>
<evidence type="ECO:0000256" key="2">
    <source>
        <dbReference type="SAM" id="Phobius"/>
    </source>
</evidence>
<dbReference type="Pfam" id="PF05139">
    <property type="entry name" value="Erythro_esteras"/>
    <property type="match status" value="1"/>
</dbReference>
<reference evidence="3" key="1">
    <citation type="submission" date="2019-11" db="EMBL/GenBank/DDBJ databases">
        <authorList>
            <person name="Feng L."/>
        </authorList>
    </citation>
    <scope>NUCLEOTIDE SEQUENCE</scope>
    <source>
        <strain evidence="3">AvaginalisLFYP127</strain>
    </source>
</reference>
<dbReference type="AlphaFoldDB" id="A0A6N2SFX4"/>
<dbReference type="RefSeq" id="WP_421721478.1">
    <property type="nucleotide sequence ID" value="NZ_CACRSW010000012.1"/>
</dbReference>
<keyword evidence="2" id="KW-1133">Transmembrane helix</keyword>
<feature type="coiled-coil region" evidence="1">
    <location>
        <begin position="200"/>
        <end position="227"/>
    </location>
</feature>
<feature type="transmembrane region" description="Helical" evidence="2">
    <location>
        <begin position="7"/>
        <end position="29"/>
    </location>
</feature>
<dbReference type="SUPFAM" id="SSF159501">
    <property type="entry name" value="EreA/ChaN-like"/>
    <property type="match status" value="1"/>
</dbReference>
<keyword evidence="2" id="KW-0472">Membrane</keyword>
<organism evidence="3">
    <name type="scientific">Anaerococcus vaginalis</name>
    <dbReference type="NCBI Taxonomy" id="33037"/>
    <lineage>
        <taxon>Bacteria</taxon>
        <taxon>Bacillati</taxon>
        <taxon>Bacillota</taxon>
        <taxon>Tissierellia</taxon>
        <taxon>Tissierellales</taxon>
        <taxon>Peptoniphilaceae</taxon>
        <taxon>Anaerococcus</taxon>
    </lineage>
</organism>
<dbReference type="PANTHER" id="PTHR31299:SF0">
    <property type="entry name" value="ESTERASE, PUTATIVE (AFU_ORTHOLOGUE AFUA_1G05850)-RELATED"/>
    <property type="match status" value="1"/>
</dbReference>
<dbReference type="CDD" id="cd14728">
    <property type="entry name" value="Ere-like"/>
    <property type="match status" value="1"/>
</dbReference>
<dbReference type="InterPro" id="IPR052036">
    <property type="entry name" value="Hydrolase/PRTase-associated"/>
</dbReference>
<dbReference type="Gene3D" id="3.40.1660.10">
    <property type="entry name" value="EreA-like (biosynthetic domain)"/>
    <property type="match status" value="1"/>
</dbReference>
<dbReference type="EMBL" id="CACRSW010000012">
    <property type="protein sequence ID" value="VYS92162.1"/>
    <property type="molecule type" value="Genomic_DNA"/>
</dbReference>
<accession>A0A6N2SFX4</accession>
<protein>
    <submittedName>
        <fullName evidence="3">Erythromycin esterase</fullName>
    </submittedName>
</protein>
<gene>
    <name evidence="3" type="ORF">AVLFYP127_00230</name>
</gene>
<name>A0A6N2SFX4_9FIRM</name>
<dbReference type="InterPro" id="IPR007815">
    <property type="entry name" value="Emycin_Estase"/>
</dbReference>
<dbReference type="Gene3D" id="1.20.1440.30">
    <property type="entry name" value="Biosynthetic Protein domain"/>
    <property type="match status" value="1"/>
</dbReference>
<evidence type="ECO:0000256" key="1">
    <source>
        <dbReference type="SAM" id="Coils"/>
    </source>
</evidence>
<sequence length="409" mass="48291">MILIKKLFKILLYIIISISVLGFLFIFLWTKIPEFKARKEISDLGKYAQKIEDIKIDDQVEIIGLGEATHGNKEFQELKLTLLKKLVKDANVRAFALECDFSEGMEIDSYVKSGKFQKNPSKIFSFTIYHTNQMNDLINWIKKYNQNHDQKISFYGFDMQNPEKSVKLLKDFVKKENIDFDIKSLDVLEKDNISIKDPKMKVLEENLKKLNEKLEKNTKEKRLIENIISSFPYYKMVDDYVKSSEYRDKKMAENISWIKDYEKNSRIMIAGHNGHIGKKELMYKNMGENLLEEYKKSYFPIGTDFYKTKVNIKTMQKNQRTIQKFISADPFAYHAKNYKNSYYLDFSKVKDGDSKNLLDSKIKMGSLGEGYTWVMKFVPYSYRIEKSPKEIFDSMIFVYETHPIQIIEN</sequence>